<feature type="transmembrane region" description="Helical" evidence="1">
    <location>
        <begin position="7"/>
        <end position="27"/>
    </location>
</feature>
<dbReference type="RefSeq" id="WP_055455741.1">
    <property type="nucleotide sequence ID" value="NZ_CYHE01000006.1"/>
</dbReference>
<protein>
    <submittedName>
        <fullName evidence="2">Uncharacterized protein</fullName>
    </submittedName>
</protein>
<dbReference type="AlphaFoldDB" id="A0A0K6I084"/>
<keyword evidence="1" id="KW-0812">Transmembrane</keyword>
<dbReference type="OrthoDB" id="9808748at2"/>
<evidence type="ECO:0000313" key="3">
    <source>
        <dbReference type="Proteomes" id="UP000183900"/>
    </source>
</evidence>
<evidence type="ECO:0000256" key="1">
    <source>
        <dbReference type="SAM" id="Phobius"/>
    </source>
</evidence>
<dbReference type="Proteomes" id="UP000183900">
    <property type="component" value="Unassembled WGS sequence"/>
</dbReference>
<keyword evidence="1" id="KW-0472">Membrane</keyword>
<feature type="transmembrane region" description="Helical" evidence="1">
    <location>
        <begin position="70"/>
        <end position="90"/>
    </location>
</feature>
<feature type="transmembrane region" description="Helical" evidence="1">
    <location>
        <begin position="96"/>
        <end position="116"/>
    </location>
</feature>
<feature type="transmembrane region" description="Helical" evidence="1">
    <location>
        <begin position="39"/>
        <end position="58"/>
    </location>
</feature>
<reference evidence="3" key="1">
    <citation type="submission" date="2015-08" db="EMBL/GenBank/DDBJ databases">
        <authorList>
            <person name="Varghese N."/>
        </authorList>
    </citation>
    <scope>NUCLEOTIDE SEQUENCE [LARGE SCALE GENOMIC DNA]</scope>
    <source>
        <strain evidence="3">DSM 23407</strain>
    </source>
</reference>
<gene>
    <name evidence="2" type="ORF">Ga0061067_10643</name>
</gene>
<sequence length="128" mass="13731">MRGISFWFFISAMFYGVGSIIFGIQMSAGEGAAFATGNVQLTLLGFLTMTLFGLYYNAVPQAAHSRLARLHFVAATIGMWLMIPGVAIAIEDGNLLLAMTGSAVMALSMVPFVMILRRLRRIAAHAAG</sequence>
<keyword evidence="3" id="KW-1185">Reference proteome</keyword>
<name>A0A0K6I084_9HYPH</name>
<dbReference type="EMBL" id="CYHE01000006">
    <property type="protein sequence ID" value="CUA96682.1"/>
    <property type="molecule type" value="Genomic_DNA"/>
</dbReference>
<organism evidence="2 3">
    <name type="scientific">Pannonibacter indicus</name>
    <dbReference type="NCBI Taxonomy" id="466044"/>
    <lineage>
        <taxon>Bacteria</taxon>
        <taxon>Pseudomonadati</taxon>
        <taxon>Pseudomonadota</taxon>
        <taxon>Alphaproteobacteria</taxon>
        <taxon>Hyphomicrobiales</taxon>
        <taxon>Stappiaceae</taxon>
        <taxon>Pannonibacter</taxon>
    </lineage>
</organism>
<accession>A0A0K6I084</accession>
<evidence type="ECO:0000313" key="2">
    <source>
        <dbReference type="EMBL" id="CUA96682.1"/>
    </source>
</evidence>
<proteinExistence type="predicted"/>
<keyword evidence="1" id="KW-1133">Transmembrane helix</keyword>